<evidence type="ECO:0000256" key="1">
    <source>
        <dbReference type="SAM" id="MobiDB-lite"/>
    </source>
</evidence>
<feature type="compositionally biased region" description="Acidic residues" evidence="1">
    <location>
        <begin position="66"/>
        <end position="76"/>
    </location>
</feature>
<organism evidence="3 4">
    <name type="scientific">Nesterenkonia lacusekhoensis</name>
    <dbReference type="NCBI Taxonomy" id="150832"/>
    <lineage>
        <taxon>Bacteria</taxon>
        <taxon>Bacillati</taxon>
        <taxon>Actinomycetota</taxon>
        <taxon>Actinomycetes</taxon>
        <taxon>Micrococcales</taxon>
        <taxon>Micrococcaceae</taxon>
        <taxon>Nesterenkonia</taxon>
    </lineage>
</organism>
<sequence length="76" mass="8146">MAKTPFSRAMGAAGSRTRFPVLKAVTLMAGAAAVLFVADTLLRDLREDEDEDAPAAEREGSSTERSDEDEDDADLD</sequence>
<keyword evidence="2" id="KW-0472">Membrane</keyword>
<gene>
    <name evidence="3" type="ORF">JOF45_000101</name>
</gene>
<keyword evidence="2" id="KW-1133">Transmembrane helix</keyword>
<feature type="region of interest" description="Disordered" evidence="1">
    <location>
        <begin position="45"/>
        <end position="76"/>
    </location>
</feature>
<dbReference type="Proteomes" id="UP001519331">
    <property type="component" value="Unassembled WGS sequence"/>
</dbReference>
<keyword evidence="2" id="KW-0812">Transmembrane</keyword>
<keyword evidence="4" id="KW-1185">Reference proteome</keyword>
<accession>A0ABS4SY12</accession>
<dbReference type="EMBL" id="JAGINX010000001">
    <property type="protein sequence ID" value="MBP2317082.1"/>
    <property type="molecule type" value="Genomic_DNA"/>
</dbReference>
<reference evidence="3 4" key="1">
    <citation type="submission" date="2021-03" db="EMBL/GenBank/DDBJ databases">
        <title>Sequencing the genomes of 1000 actinobacteria strains.</title>
        <authorList>
            <person name="Klenk H.-P."/>
        </authorList>
    </citation>
    <scope>NUCLEOTIDE SEQUENCE [LARGE SCALE GENOMIC DNA]</scope>
    <source>
        <strain evidence="3 4">DSM 12544</strain>
    </source>
</reference>
<evidence type="ECO:0000256" key="2">
    <source>
        <dbReference type="SAM" id="Phobius"/>
    </source>
</evidence>
<feature type="transmembrane region" description="Helical" evidence="2">
    <location>
        <begin position="21"/>
        <end position="38"/>
    </location>
</feature>
<feature type="compositionally biased region" description="Basic and acidic residues" evidence="1">
    <location>
        <begin position="55"/>
        <end position="65"/>
    </location>
</feature>
<proteinExistence type="predicted"/>
<protein>
    <submittedName>
        <fullName evidence="3">Uncharacterized protein</fullName>
    </submittedName>
</protein>
<dbReference type="RefSeq" id="WP_210047306.1">
    <property type="nucleotide sequence ID" value="NZ_JAGINX010000001.1"/>
</dbReference>
<comment type="caution">
    <text evidence="3">The sequence shown here is derived from an EMBL/GenBank/DDBJ whole genome shotgun (WGS) entry which is preliminary data.</text>
</comment>
<evidence type="ECO:0000313" key="3">
    <source>
        <dbReference type="EMBL" id="MBP2317082.1"/>
    </source>
</evidence>
<evidence type="ECO:0000313" key="4">
    <source>
        <dbReference type="Proteomes" id="UP001519331"/>
    </source>
</evidence>
<name>A0ABS4SY12_9MICC</name>